<evidence type="ECO:0000313" key="10">
    <source>
        <dbReference type="EMBL" id="OHF01587.1"/>
    </source>
</evidence>
<dbReference type="Pfam" id="PF00734">
    <property type="entry name" value="CBM_1"/>
    <property type="match status" value="1"/>
</dbReference>
<proteinExistence type="inferred from homology"/>
<dbReference type="AlphaFoldDB" id="A0A1G4BJX0"/>
<dbReference type="EMBL" id="MJBS01000018">
    <property type="protein sequence ID" value="OHF01587.1"/>
    <property type="molecule type" value="Genomic_DNA"/>
</dbReference>
<dbReference type="Proteomes" id="UP000176998">
    <property type="component" value="Unassembled WGS sequence"/>
</dbReference>
<evidence type="ECO:0000256" key="3">
    <source>
        <dbReference type="ARBA" id="ARBA00012601"/>
    </source>
</evidence>
<dbReference type="InterPro" id="IPR001547">
    <property type="entry name" value="Glyco_hydro_5"/>
</dbReference>
<evidence type="ECO:0000256" key="6">
    <source>
        <dbReference type="ARBA" id="ARBA00023295"/>
    </source>
</evidence>
<keyword evidence="11" id="KW-1185">Reference proteome</keyword>
<evidence type="ECO:0000256" key="5">
    <source>
        <dbReference type="ARBA" id="ARBA00022801"/>
    </source>
</evidence>
<keyword evidence="5 7" id="KW-0378">Hydrolase</keyword>
<keyword evidence="4 8" id="KW-0732">Signal</keyword>
<dbReference type="GO" id="GO:0009251">
    <property type="term" value="P:glucan catabolic process"/>
    <property type="evidence" value="ECO:0007669"/>
    <property type="project" value="UniProtKB-ARBA"/>
</dbReference>
<organism evidence="10 11">
    <name type="scientific">Colletotrichum orchidophilum</name>
    <dbReference type="NCBI Taxonomy" id="1209926"/>
    <lineage>
        <taxon>Eukaryota</taxon>
        <taxon>Fungi</taxon>
        <taxon>Dikarya</taxon>
        <taxon>Ascomycota</taxon>
        <taxon>Pezizomycotina</taxon>
        <taxon>Sordariomycetes</taxon>
        <taxon>Hypocreomycetidae</taxon>
        <taxon>Glomerellales</taxon>
        <taxon>Glomerellaceae</taxon>
        <taxon>Colletotrichum</taxon>
    </lineage>
</organism>
<feature type="signal peptide" evidence="8">
    <location>
        <begin position="1"/>
        <end position="16"/>
    </location>
</feature>
<dbReference type="PANTHER" id="PTHR34142:SF1">
    <property type="entry name" value="GLYCOSIDE HYDROLASE FAMILY 5 DOMAIN-CONTAINING PROTEIN"/>
    <property type="match status" value="1"/>
</dbReference>
<evidence type="ECO:0000313" key="11">
    <source>
        <dbReference type="Proteomes" id="UP000176998"/>
    </source>
</evidence>
<dbReference type="GO" id="GO:0008810">
    <property type="term" value="F:cellulase activity"/>
    <property type="evidence" value="ECO:0007669"/>
    <property type="project" value="UniProtKB-EC"/>
</dbReference>
<feature type="domain" description="CBM1" evidence="9">
    <location>
        <begin position="16"/>
        <end position="52"/>
    </location>
</feature>
<dbReference type="GeneID" id="34556237"/>
<dbReference type="SMART" id="SM00236">
    <property type="entry name" value="fCBD"/>
    <property type="match status" value="1"/>
</dbReference>
<dbReference type="SMR" id="A0A1G4BJX0"/>
<dbReference type="OrthoDB" id="5823761at2759"/>
<dbReference type="GO" id="GO:0030248">
    <property type="term" value="F:cellulose binding"/>
    <property type="evidence" value="ECO:0007669"/>
    <property type="project" value="InterPro"/>
</dbReference>
<dbReference type="InterPro" id="IPR000254">
    <property type="entry name" value="CBD"/>
</dbReference>
<dbReference type="Gene3D" id="3.20.20.80">
    <property type="entry name" value="Glycosidases"/>
    <property type="match status" value="1"/>
</dbReference>
<evidence type="ECO:0000256" key="8">
    <source>
        <dbReference type="SAM" id="SignalP"/>
    </source>
</evidence>
<evidence type="ECO:0000256" key="4">
    <source>
        <dbReference type="ARBA" id="ARBA00022729"/>
    </source>
</evidence>
<comment type="catalytic activity">
    <reaction evidence="1">
        <text>Endohydrolysis of (1-&gt;4)-beta-D-glucosidic linkages in cellulose, lichenin and cereal beta-D-glucans.</text>
        <dbReference type="EC" id="3.2.1.4"/>
    </reaction>
</comment>
<gene>
    <name evidence="10" type="ORF">CORC01_03077</name>
</gene>
<sequence length="396" mass="42964">MKYLVSLGALIGAVSAQAGPWAQCGGSGWTGATTCVSGYICIISNQWYSQCLPGSATPSASTTLVTASTTLVTKTTSTASPTATSTPPPVNSLGWKWFGVNEAGGEFGEKTLPGTWGTDFIFPDPSTITTLRGQGYNTFRVQFKMERMTPNSLTAGFNTAYLQNLTNVINHITSSGGWAILDPHNYGRFYDNIITDTGAFQTWWKSFATQFKSNDHVIFDTNNEYNTMDQTLVLNLNQAAIDGIRAAGATQYIFVEGNQWSGAWSWLTVNDNMKALTDPQNKIVYEMHQYLDSDSSGTSTACVSTTIGVERVTAATNWLRQNGKIGFLGEFAGGANSQCQTAVKGMLDYLKANSDVWTGAAWWAAGPWWNNYIYGFEPPSGTGYTYYNSLLKGYAA</sequence>
<feature type="chain" id="PRO_5009602985" description="cellulase" evidence="8">
    <location>
        <begin position="17"/>
        <end position="396"/>
    </location>
</feature>
<dbReference type="FunFam" id="3.20.20.80:FF:000078">
    <property type="entry name" value="Endo-beta-1,4-glucanase B"/>
    <property type="match status" value="1"/>
</dbReference>
<dbReference type="InterPro" id="IPR017853">
    <property type="entry name" value="GH"/>
</dbReference>
<evidence type="ECO:0000256" key="1">
    <source>
        <dbReference type="ARBA" id="ARBA00000966"/>
    </source>
</evidence>
<evidence type="ECO:0000256" key="7">
    <source>
        <dbReference type="RuleBase" id="RU361153"/>
    </source>
</evidence>
<keyword evidence="6 7" id="KW-0326">Glycosidase</keyword>
<dbReference type="RefSeq" id="XP_022478729.1">
    <property type="nucleotide sequence ID" value="XM_022614727.1"/>
</dbReference>
<comment type="caution">
    <text evidence="10">The sequence shown here is derived from an EMBL/GenBank/DDBJ whole genome shotgun (WGS) entry which is preliminary data.</text>
</comment>
<evidence type="ECO:0000259" key="9">
    <source>
        <dbReference type="PROSITE" id="PS51164"/>
    </source>
</evidence>
<dbReference type="SUPFAM" id="SSF57180">
    <property type="entry name" value="Cellulose-binding domain"/>
    <property type="match status" value="1"/>
</dbReference>
<dbReference type="GO" id="GO:0005576">
    <property type="term" value="C:extracellular region"/>
    <property type="evidence" value="ECO:0007669"/>
    <property type="project" value="InterPro"/>
</dbReference>
<name>A0A1G4BJX0_9PEZI</name>
<comment type="similarity">
    <text evidence="2 7">Belongs to the glycosyl hydrolase 5 (cellulase A) family.</text>
</comment>
<dbReference type="PANTHER" id="PTHR34142">
    <property type="entry name" value="ENDO-BETA-1,4-GLUCANASE A"/>
    <property type="match status" value="1"/>
</dbReference>
<dbReference type="STRING" id="1209926.A0A1G4BJX0"/>
<reference evidence="10 11" key="1">
    <citation type="submission" date="2016-09" db="EMBL/GenBank/DDBJ databases">
        <authorList>
            <person name="Capua I."/>
            <person name="De Benedictis P."/>
            <person name="Joannis T."/>
            <person name="Lombin L.H."/>
            <person name="Cattoli G."/>
        </authorList>
    </citation>
    <scope>NUCLEOTIDE SEQUENCE [LARGE SCALE GENOMIC DNA]</scope>
    <source>
        <strain evidence="10 11">IMI 309357</strain>
    </source>
</reference>
<dbReference type="InterPro" id="IPR035971">
    <property type="entry name" value="CBD_sf"/>
</dbReference>
<dbReference type="EC" id="3.2.1.4" evidence="3"/>
<dbReference type="PROSITE" id="PS00562">
    <property type="entry name" value="CBM1_1"/>
    <property type="match status" value="1"/>
</dbReference>
<dbReference type="Pfam" id="PF00150">
    <property type="entry name" value="Cellulase"/>
    <property type="match status" value="1"/>
</dbReference>
<dbReference type="PROSITE" id="PS51164">
    <property type="entry name" value="CBM1_2"/>
    <property type="match status" value="1"/>
</dbReference>
<dbReference type="SUPFAM" id="SSF51445">
    <property type="entry name" value="(Trans)glycosidases"/>
    <property type="match status" value="1"/>
</dbReference>
<accession>A0A1G4BJX0</accession>
<protein>
    <recommendedName>
        <fullName evidence="3">cellulase</fullName>
        <ecNumber evidence="3">3.2.1.4</ecNumber>
    </recommendedName>
</protein>
<evidence type="ECO:0000256" key="2">
    <source>
        <dbReference type="ARBA" id="ARBA00005641"/>
    </source>
</evidence>